<comment type="caution">
    <text evidence="6">The sequence shown here is derived from an EMBL/GenBank/DDBJ whole genome shotgun (WGS) entry which is preliminary data.</text>
</comment>
<gene>
    <name evidence="6" type="ORF">GTW51_16530</name>
</gene>
<dbReference type="SMART" id="SM00100">
    <property type="entry name" value="cNMP"/>
    <property type="match status" value="1"/>
</dbReference>
<feature type="domain" description="Cyclic nucleotide-binding" evidence="4">
    <location>
        <begin position="21"/>
        <end position="141"/>
    </location>
</feature>
<dbReference type="InterPro" id="IPR014710">
    <property type="entry name" value="RmlC-like_jellyroll"/>
</dbReference>
<dbReference type="GO" id="GO:0003677">
    <property type="term" value="F:DNA binding"/>
    <property type="evidence" value="ECO:0007669"/>
    <property type="project" value="UniProtKB-KW"/>
</dbReference>
<evidence type="ECO:0000256" key="1">
    <source>
        <dbReference type="ARBA" id="ARBA00023015"/>
    </source>
</evidence>
<dbReference type="PROSITE" id="PS51063">
    <property type="entry name" value="HTH_CRP_2"/>
    <property type="match status" value="1"/>
</dbReference>
<dbReference type="EMBL" id="JAAAMJ010000014">
    <property type="protein sequence ID" value="NDV88308.1"/>
    <property type="molecule type" value="Genomic_DNA"/>
</dbReference>
<dbReference type="CDD" id="cd00038">
    <property type="entry name" value="CAP_ED"/>
    <property type="match status" value="1"/>
</dbReference>
<evidence type="ECO:0000256" key="3">
    <source>
        <dbReference type="ARBA" id="ARBA00023163"/>
    </source>
</evidence>
<dbReference type="Pfam" id="PF00027">
    <property type="entry name" value="cNMP_binding"/>
    <property type="match status" value="1"/>
</dbReference>
<feature type="domain" description="HTH crp-type" evidence="5">
    <location>
        <begin position="155"/>
        <end position="227"/>
    </location>
</feature>
<dbReference type="PROSITE" id="PS00889">
    <property type="entry name" value="CNMP_BINDING_2"/>
    <property type="match status" value="1"/>
</dbReference>
<dbReference type="GO" id="GO:0003700">
    <property type="term" value="F:DNA-binding transcription factor activity"/>
    <property type="evidence" value="ECO:0007669"/>
    <property type="project" value="TreeGrafter"/>
</dbReference>
<dbReference type="Proteomes" id="UP000476332">
    <property type="component" value="Unassembled WGS sequence"/>
</dbReference>
<keyword evidence="3" id="KW-0804">Transcription</keyword>
<keyword evidence="2" id="KW-0238">DNA-binding</keyword>
<dbReference type="SUPFAM" id="SSF46785">
    <property type="entry name" value="Winged helix' DNA-binding domain"/>
    <property type="match status" value="1"/>
</dbReference>
<dbReference type="PANTHER" id="PTHR24567">
    <property type="entry name" value="CRP FAMILY TRANSCRIPTIONAL REGULATORY PROTEIN"/>
    <property type="match status" value="1"/>
</dbReference>
<proteinExistence type="predicted"/>
<dbReference type="Pfam" id="PF13545">
    <property type="entry name" value="HTH_Crp_2"/>
    <property type="match status" value="1"/>
</dbReference>
<dbReference type="RefSeq" id="WP_163045135.1">
    <property type="nucleotide sequence ID" value="NZ_JAAAMJ010000014.1"/>
</dbReference>
<keyword evidence="1" id="KW-0805">Transcription regulation</keyword>
<dbReference type="InterPro" id="IPR012318">
    <property type="entry name" value="HTH_CRP"/>
</dbReference>
<dbReference type="Gene3D" id="1.10.10.10">
    <property type="entry name" value="Winged helix-like DNA-binding domain superfamily/Winged helix DNA-binding domain"/>
    <property type="match status" value="1"/>
</dbReference>
<dbReference type="AlphaFoldDB" id="A0A6L9ML91"/>
<dbReference type="SMART" id="SM00419">
    <property type="entry name" value="HTH_CRP"/>
    <property type="match status" value="1"/>
</dbReference>
<dbReference type="GO" id="GO:0005829">
    <property type="term" value="C:cytosol"/>
    <property type="evidence" value="ECO:0007669"/>
    <property type="project" value="TreeGrafter"/>
</dbReference>
<dbReference type="InterPro" id="IPR018490">
    <property type="entry name" value="cNMP-bd_dom_sf"/>
</dbReference>
<dbReference type="InterPro" id="IPR018488">
    <property type="entry name" value="cNMP-bd_CS"/>
</dbReference>
<dbReference type="InterPro" id="IPR050397">
    <property type="entry name" value="Env_Response_Regulators"/>
</dbReference>
<sequence>MTIVEPKPGPDKIRLLRDCLIFRSLDEAARQELAARAYFKRYAAKEPIFQMGSPGQSMMAIAAGVVRITAPMESGREIILADLPAGEVFGEVAMLDGKERSAAATALTNCELLVLERRDVVALIRHDADAALRLLELLCARLRRSEERMTEIAFLEVPARLARTLIRAAADAAERSRVQPVKLSLAQGELARMIGSSRENVNRCLKEWQRHGLIDLKDGWLIVLDPQGLEAHANR</sequence>
<evidence type="ECO:0000259" key="4">
    <source>
        <dbReference type="PROSITE" id="PS50042"/>
    </source>
</evidence>
<evidence type="ECO:0000259" key="5">
    <source>
        <dbReference type="PROSITE" id="PS51063"/>
    </source>
</evidence>
<dbReference type="InterPro" id="IPR036388">
    <property type="entry name" value="WH-like_DNA-bd_sf"/>
</dbReference>
<evidence type="ECO:0000256" key="2">
    <source>
        <dbReference type="ARBA" id="ARBA00023125"/>
    </source>
</evidence>
<organism evidence="6 7">
    <name type="scientific">Aurantimonas aggregata</name>
    <dbReference type="NCBI Taxonomy" id="2047720"/>
    <lineage>
        <taxon>Bacteria</taxon>
        <taxon>Pseudomonadati</taxon>
        <taxon>Pseudomonadota</taxon>
        <taxon>Alphaproteobacteria</taxon>
        <taxon>Hyphomicrobiales</taxon>
        <taxon>Aurantimonadaceae</taxon>
        <taxon>Aurantimonas</taxon>
    </lineage>
</organism>
<reference evidence="6 7" key="1">
    <citation type="submission" date="2020-01" db="EMBL/GenBank/DDBJ databases">
        <title>Genomes of bacteria type strains.</title>
        <authorList>
            <person name="Chen J."/>
            <person name="Zhu S."/>
            <person name="Chen J."/>
        </authorList>
    </citation>
    <scope>NUCLEOTIDE SEQUENCE [LARGE SCALE GENOMIC DNA]</scope>
    <source>
        <strain evidence="6 7">KCTC 52919</strain>
    </source>
</reference>
<dbReference type="InterPro" id="IPR000595">
    <property type="entry name" value="cNMP-bd_dom"/>
</dbReference>
<name>A0A6L9ML91_9HYPH</name>
<dbReference type="PROSITE" id="PS50042">
    <property type="entry name" value="CNMP_BINDING_3"/>
    <property type="match status" value="1"/>
</dbReference>
<dbReference type="PANTHER" id="PTHR24567:SF68">
    <property type="entry name" value="DNA-BINDING TRANSCRIPTIONAL DUAL REGULATOR CRP"/>
    <property type="match status" value="1"/>
</dbReference>
<dbReference type="InterPro" id="IPR036390">
    <property type="entry name" value="WH_DNA-bd_sf"/>
</dbReference>
<dbReference type="Gene3D" id="2.60.120.10">
    <property type="entry name" value="Jelly Rolls"/>
    <property type="match status" value="1"/>
</dbReference>
<evidence type="ECO:0000313" key="7">
    <source>
        <dbReference type="Proteomes" id="UP000476332"/>
    </source>
</evidence>
<evidence type="ECO:0000313" key="6">
    <source>
        <dbReference type="EMBL" id="NDV88308.1"/>
    </source>
</evidence>
<keyword evidence="7" id="KW-1185">Reference proteome</keyword>
<accession>A0A6L9ML91</accession>
<dbReference type="SUPFAM" id="SSF51206">
    <property type="entry name" value="cAMP-binding domain-like"/>
    <property type="match status" value="1"/>
</dbReference>
<protein>
    <submittedName>
        <fullName evidence="6">Cyclic nucleotide-binding domain-containing protein</fullName>
    </submittedName>
</protein>